<feature type="compositionally biased region" description="Low complexity" evidence="1">
    <location>
        <begin position="197"/>
        <end position="216"/>
    </location>
</feature>
<evidence type="ECO:0000256" key="1">
    <source>
        <dbReference type="SAM" id="MobiDB-lite"/>
    </source>
</evidence>
<feature type="region of interest" description="Disordered" evidence="1">
    <location>
        <begin position="270"/>
        <end position="336"/>
    </location>
</feature>
<feature type="compositionally biased region" description="Low complexity" evidence="1">
    <location>
        <begin position="295"/>
        <end position="306"/>
    </location>
</feature>
<reference evidence="2" key="1">
    <citation type="submission" date="2021-01" db="EMBL/GenBank/DDBJ databases">
        <authorList>
            <person name="Corre E."/>
            <person name="Pelletier E."/>
            <person name="Niang G."/>
            <person name="Scheremetjew M."/>
            <person name="Finn R."/>
            <person name="Kale V."/>
            <person name="Holt S."/>
            <person name="Cochrane G."/>
            <person name="Meng A."/>
            <person name="Brown T."/>
            <person name="Cohen L."/>
        </authorList>
    </citation>
    <scope>NUCLEOTIDE SEQUENCE</scope>
    <source>
        <strain evidence="2">UTEX LB 985</strain>
    </source>
</reference>
<feature type="compositionally biased region" description="Low complexity" evidence="1">
    <location>
        <begin position="270"/>
        <end position="286"/>
    </location>
</feature>
<name>A0A7S2NTI9_9EUKA</name>
<evidence type="ECO:0000313" key="2">
    <source>
        <dbReference type="EMBL" id="CAD9557497.1"/>
    </source>
</evidence>
<proteinExistence type="predicted"/>
<accession>A0A7S2NTI9</accession>
<feature type="region of interest" description="Disordered" evidence="1">
    <location>
        <begin position="356"/>
        <end position="390"/>
    </location>
</feature>
<dbReference type="AlphaFoldDB" id="A0A7S2NTI9"/>
<protein>
    <submittedName>
        <fullName evidence="2">Uncharacterized protein</fullName>
    </submittedName>
</protein>
<feature type="compositionally biased region" description="Polar residues" evidence="1">
    <location>
        <begin position="377"/>
        <end position="390"/>
    </location>
</feature>
<dbReference type="EMBL" id="HBGU01087494">
    <property type="protein sequence ID" value="CAD9557497.1"/>
    <property type="molecule type" value="Transcribed_RNA"/>
</dbReference>
<gene>
    <name evidence="2" type="ORF">CBRE1094_LOCUS47796</name>
</gene>
<organism evidence="2">
    <name type="scientific">Haptolina brevifila</name>
    <dbReference type="NCBI Taxonomy" id="156173"/>
    <lineage>
        <taxon>Eukaryota</taxon>
        <taxon>Haptista</taxon>
        <taxon>Haptophyta</taxon>
        <taxon>Prymnesiophyceae</taxon>
        <taxon>Prymnesiales</taxon>
        <taxon>Prymnesiaceae</taxon>
        <taxon>Haptolina</taxon>
    </lineage>
</organism>
<feature type="region of interest" description="Disordered" evidence="1">
    <location>
        <begin position="197"/>
        <end position="217"/>
    </location>
</feature>
<sequence length="390" mass="42150">MIAIIYRYWRNQGRIAHDLTGKFILKRGVTTAFVEETTEDKDASLEEASKRKSFSRSGRKLSWRKVVSNYFNPVGHRLSFLFKEVARDFQGDGSIANLSHKMPSVATQNLIKRAELKQTSFVNQQTKEEMDVGKGVGADVDLGLDKLLAAAIDADPDDKLGHELREHWMATTAWAASAFDSAAQKVRSVSALAARSSALPTDSSATSSPSSSSNTSFGLPVTYSGATASLPTTSLATMSPTEKLRKDPLERLEEGFVTETGFVMNREVQSVGQSGQSNRQGRSSPTPTQPPQSPGSPASPAVVPRPGDSPVVSRRLLPKPRPLPRPRSRSNSPISDAISRVISPAAMRPILGGCPDRALAQRQSPNRAKPIRALCRSPSSVRSAHGTYSV</sequence>
<feature type="compositionally biased region" description="Basic residues" evidence="1">
    <location>
        <begin position="316"/>
        <end position="328"/>
    </location>
</feature>